<gene>
    <name evidence="1" type="ORF">HD556DRAFT_1308944</name>
</gene>
<accession>A0A9P7APW3</accession>
<sequence>MQEMWNHIYWGKIQHEISRSGAVMKVAKQRLMEWRGGFGIAACSILTAFFAQDADFSDTAAREDFSRAMLKHNRFIFRDNSGLISKDWTGMWRSPFILQTFASHLNFTFGCVEVPDLDTESISAWAAFALTVTAVYCTLQLIVDGNITFEVIQESRGKRKGMKTDGSDIWTPVITKGEQFAFSKPIWGHMTVKLMGPIVALSNNVFTSIVAEAQQYAKHAKSVGNSGTTTSDAPDEDDVFADLFAFC</sequence>
<dbReference type="OrthoDB" id="2651995at2759"/>
<comment type="caution">
    <text evidence="1">The sequence shown here is derived from an EMBL/GenBank/DDBJ whole genome shotgun (WGS) entry which is preliminary data.</text>
</comment>
<dbReference type="AlphaFoldDB" id="A0A9P7APW3"/>
<dbReference type="EMBL" id="JABBWE010000033">
    <property type="protein sequence ID" value="KAG1792907.1"/>
    <property type="molecule type" value="Genomic_DNA"/>
</dbReference>
<organism evidence="1 2">
    <name type="scientific">Suillus plorans</name>
    <dbReference type="NCBI Taxonomy" id="116603"/>
    <lineage>
        <taxon>Eukaryota</taxon>
        <taxon>Fungi</taxon>
        <taxon>Dikarya</taxon>
        <taxon>Basidiomycota</taxon>
        <taxon>Agaricomycotina</taxon>
        <taxon>Agaricomycetes</taxon>
        <taxon>Agaricomycetidae</taxon>
        <taxon>Boletales</taxon>
        <taxon>Suillineae</taxon>
        <taxon>Suillaceae</taxon>
        <taxon>Suillus</taxon>
    </lineage>
</organism>
<evidence type="ECO:0000313" key="2">
    <source>
        <dbReference type="Proteomes" id="UP000719766"/>
    </source>
</evidence>
<reference evidence="1" key="1">
    <citation type="journal article" date="2020" name="New Phytol.">
        <title>Comparative genomics reveals dynamic genome evolution in host specialist ectomycorrhizal fungi.</title>
        <authorList>
            <person name="Lofgren L.A."/>
            <person name="Nguyen N.H."/>
            <person name="Vilgalys R."/>
            <person name="Ruytinx J."/>
            <person name="Liao H.L."/>
            <person name="Branco S."/>
            <person name="Kuo A."/>
            <person name="LaButti K."/>
            <person name="Lipzen A."/>
            <person name="Andreopoulos W."/>
            <person name="Pangilinan J."/>
            <person name="Riley R."/>
            <person name="Hundley H."/>
            <person name="Na H."/>
            <person name="Barry K."/>
            <person name="Grigoriev I.V."/>
            <person name="Stajich J.E."/>
            <person name="Kennedy P.G."/>
        </authorList>
    </citation>
    <scope>NUCLEOTIDE SEQUENCE</scope>
    <source>
        <strain evidence="1">S12</strain>
    </source>
</reference>
<name>A0A9P7APW3_9AGAM</name>
<keyword evidence="2" id="KW-1185">Reference proteome</keyword>
<evidence type="ECO:0000313" key="1">
    <source>
        <dbReference type="EMBL" id="KAG1792907.1"/>
    </source>
</evidence>
<dbReference type="Proteomes" id="UP000719766">
    <property type="component" value="Unassembled WGS sequence"/>
</dbReference>
<proteinExistence type="predicted"/>
<dbReference type="RefSeq" id="XP_041159444.1">
    <property type="nucleotide sequence ID" value="XM_041300213.1"/>
</dbReference>
<protein>
    <submittedName>
        <fullName evidence="1">Uncharacterized protein</fullName>
    </submittedName>
</protein>
<dbReference type="GeneID" id="64593977"/>